<protein>
    <recommendedName>
        <fullName evidence="1">Phage head morphogenesis domain-containing protein</fullName>
    </recommendedName>
</protein>
<evidence type="ECO:0000313" key="2">
    <source>
        <dbReference type="EMBL" id="PSH55764.1"/>
    </source>
</evidence>
<proteinExistence type="predicted"/>
<dbReference type="EMBL" id="PGGN01000004">
    <property type="protein sequence ID" value="PSH55764.1"/>
    <property type="molecule type" value="Genomic_DNA"/>
</dbReference>
<dbReference type="RefSeq" id="WP_106718174.1">
    <property type="nucleotide sequence ID" value="NZ_JACHXT010000001.1"/>
</dbReference>
<evidence type="ECO:0000259" key="1">
    <source>
        <dbReference type="Pfam" id="PF04233"/>
    </source>
</evidence>
<comment type="caution">
    <text evidence="2">The sequence shown here is derived from an EMBL/GenBank/DDBJ whole genome shotgun (WGS) entry which is preliminary data.</text>
</comment>
<organism evidence="2 3">
    <name type="scientific">Phyllobacterium endophyticum</name>
    <dbReference type="NCBI Taxonomy" id="1149773"/>
    <lineage>
        <taxon>Bacteria</taxon>
        <taxon>Pseudomonadati</taxon>
        <taxon>Pseudomonadota</taxon>
        <taxon>Alphaproteobacteria</taxon>
        <taxon>Hyphomicrobiales</taxon>
        <taxon>Phyllobacteriaceae</taxon>
        <taxon>Phyllobacterium</taxon>
    </lineage>
</organism>
<reference evidence="3" key="1">
    <citation type="submission" date="2017-11" db="EMBL/GenBank/DDBJ databases">
        <authorList>
            <person name="Kuznetsova I."/>
            <person name="Sazanova A."/>
            <person name="Chirak E."/>
            <person name="Safronova V."/>
            <person name="Willems A."/>
        </authorList>
    </citation>
    <scope>NUCLEOTIDE SEQUENCE [LARGE SCALE GENOMIC DNA]</scope>
    <source>
        <strain evidence="3">PEPV15</strain>
    </source>
</reference>
<keyword evidence="3" id="KW-1185">Reference proteome</keyword>
<evidence type="ECO:0000313" key="3">
    <source>
        <dbReference type="Proteomes" id="UP000241158"/>
    </source>
</evidence>
<dbReference type="NCBIfam" id="TIGR01641">
    <property type="entry name" value="phageSPP1_gp7"/>
    <property type="match status" value="1"/>
</dbReference>
<dbReference type="OrthoDB" id="4446543at2"/>
<dbReference type="Proteomes" id="UP000241158">
    <property type="component" value="Unassembled WGS sequence"/>
</dbReference>
<accession>A0A2P7ANH8</accession>
<sequence length="275" mass="31078">MNPLNSLEYRKAFNDYLRRGVPIRLALKAEDLGRQTTHYIWRTRGDPQVRPSHIENNGKLFAWDNPPETGHPGEDYGCRCTAEPYERGTSEYAYQTITSDIDDATPQWNTGKFLDYFRTGGGEAVTLSKTGNLAGLIFYFFYAALVIDRINAQIIDAARKAKFGHFTYGFAGTYQFIGYVFAFGKSVVSGQFVGSVKTQNGMMFIEGSISYQYADEFTDPADLRQMATGSSALTPESWQWTELRGTPFSITDTWTTNFKSEAKLSATESMYRWPE</sequence>
<name>A0A2P7ANH8_9HYPH</name>
<feature type="domain" description="Phage head morphogenesis" evidence="1">
    <location>
        <begin position="28"/>
        <end position="82"/>
    </location>
</feature>
<dbReference type="InterPro" id="IPR006528">
    <property type="entry name" value="Phage_head_morphogenesis_dom"/>
</dbReference>
<gene>
    <name evidence="2" type="ORF">CU100_19000</name>
</gene>
<dbReference type="AlphaFoldDB" id="A0A2P7ANH8"/>
<dbReference type="Pfam" id="PF04233">
    <property type="entry name" value="Phage_Mu_F"/>
    <property type="match status" value="1"/>
</dbReference>